<gene>
    <name evidence="1" type="ORF">BmR1_04g04915</name>
</gene>
<dbReference type="VEuPathDB" id="PiroplasmaDB:BmR1_04g04915"/>
<sequence length="389" mass="43421">MIYSAVVCTPNTIFLGHTLASSSVIIYSNTQNHSSNAVTDTNNCINPFVYVGQYLNIVGPANSLKLNGLADRLLVTSISGHFTILDSSHDMIERIRSLFQDHQYKQDYIPEAKRLGLVYHHIPQHLGQTDFASFLPDGRSLLVTGRTLTDGLYLFSCQNDSQYTREVLNLPLDGIDSFGQITDITISDNYLALASSTSHLLVIDYVKCVTIYSQKLSDTFAEITSLHWRPRNNKSSHLSLAAAMCDGFVKITFFKSHPSTNNIYFDTTVQYKLVELGTIRKVLCREYDILAAAAGNCLLDDKVIREDFIDGNKWQFSGINRTHDANQLTSQFGLILQRYKDGKTANERLSGHIHHEPILDFCVSGDMIISCSKSTVIASSGKLVFRLNS</sequence>
<dbReference type="SUPFAM" id="SSF50978">
    <property type="entry name" value="WD40 repeat-like"/>
    <property type="match status" value="1"/>
</dbReference>
<protein>
    <submittedName>
        <fullName evidence="1">Uncharacterized protein</fullName>
    </submittedName>
</protein>
<dbReference type="RefSeq" id="XP_021337591.1">
    <property type="nucleotide sequence ID" value="XM_021482326.1"/>
</dbReference>
<dbReference type="KEGG" id="bmic:BmR1_04g04915"/>
<reference evidence="1 2" key="3">
    <citation type="journal article" date="2016" name="Sci. Rep.">
        <title>Genome-wide diversity and gene expression profiling of Babesia microti isolates identify polymorphic genes that mediate host-pathogen interactions.</title>
        <authorList>
            <person name="Silva J.C."/>
            <person name="Cornillot E."/>
            <person name="McCracken C."/>
            <person name="Usmani-Brown S."/>
            <person name="Dwivedi A."/>
            <person name="Ifeonu O.O."/>
            <person name="Crabtree J."/>
            <person name="Gotia H.T."/>
            <person name="Virji A.Z."/>
            <person name="Reynes C."/>
            <person name="Colinge J."/>
            <person name="Kumar V."/>
            <person name="Lawres L."/>
            <person name="Pazzi J.E."/>
            <person name="Pablo J.V."/>
            <person name="Hung C."/>
            <person name="Brancato J."/>
            <person name="Kumari P."/>
            <person name="Orvis J."/>
            <person name="Tretina K."/>
            <person name="Chibucos M."/>
            <person name="Ott S."/>
            <person name="Sadzewicz L."/>
            <person name="Sengamalay N."/>
            <person name="Shetty A.C."/>
            <person name="Su Q."/>
            <person name="Tallon L."/>
            <person name="Fraser C.M."/>
            <person name="Frutos R."/>
            <person name="Molina D.M."/>
            <person name="Krause P.J."/>
            <person name="Ben Mamoun C."/>
        </authorList>
    </citation>
    <scope>NUCLEOTIDE SEQUENCE [LARGE SCALE GENOMIC DNA]</scope>
    <source>
        <strain evidence="1 2">RI</strain>
    </source>
</reference>
<dbReference type="Gene3D" id="2.130.10.10">
    <property type="entry name" value="YVTN repeat-like/Quinoprotein amine dehydrogenase"/>
    <property type="match status" value="1"/>
</dbReference>
<organism evidence="1 2">
    <name type="scientific">Babesia microti (strain RI)</name>
    <dbReference type="NCBI Taxonomy" id="1133968"/>
    <lineage>
        <taxon>Eukaryota</taxon>
        <taxon>Sar</taxon>
        <taxon>Alveolata</taxon>
        <taxon>Apicomplexa</taxon>
        <taxon>Aconoidasida</taxon>
        <taxon>Piroplasmida</taxon>
        <taxon>Babesiidae</taxon>
        <taxon>Babesia</taxon>
    </lineage>
</organism>
<reference evidence="1 2" key="2">
    <citation type="journal article" date="2013" name="PLoS ONE">
        <title>Whole genome mapping and re-organization of the nuclear and mitochondrial genomes of Babesia microti isolates.</title>
        <authorList>
            <person name="Cornillot E."/>
            <person name="Dassouli A."/>
            <person name="Garg A."/>
            <person name="Pachikara N."/>
            <person name="Randazzo S."/>
            <person name="Depoix D."/>
            <person name="Carcy B."/>
            <person name="Delbecq S."/>
            <person name="Frutos R."/>
            <person name="Silva J.C."/>
            <person name="Sutton R."/>
            <person name="Krause P.J."/>
            <person name="Mamoun C.B."/>
        </authorList>
    </citation>
    <scope>NUCLEOTIDE SEQUENCE [LARGE SCALE GENOMIC DNA]</scope>
    <source>
        <strain evidence="1 2">RI</strain>
    </source>
</reference>
<dbReference type="GeneID" id="24425628"/>
<dbReference type="Proteomes" id="UP000002899">
    <property type="component" value="Chromosome IV"/>
</dbReference>
<dbReference type="InterPro" id="IPR015943">
    <property type="entry name" value="WD40/YVTN_repeat-like_dom_sf"/>
</dbReference>
<dbReference type="EMBL" id="LN871599">
    <property type="protein sequence ID" value="SIO73495.1"/>
    <property type="molecule type" value="Genomic_DNA"/>
</dbReference>
<evidence type="ECO:0000313" key="2">
    <source>
        <dbReference type="Proteomes" id="UP000002899"/>
    </source>
</evidence>
<dbReference type="AlphaFoldDB" id="A0A1N6LX96"/>
<accession>A0A1N6LX96</accession>
<reference evidence="1 2" key="1">
    <citation type="journal article" date="2012" name="Nucleic Acids Res.">
        <title>Sequencing of the smallest Apicomplexan genome from the human pathogen Babesia microti.</title>
        <authorList>
            <person name="Cornillot E."/>
            <person name="Hadj-Kaddour K."/>
            <person name="Dassouli A."/>
            <person name="Noel B."/>
            <person name="Ranwez V."/>
            <person name="Vacherie B."/>
            <person name="Augagneur Y."/>
            <person name="Bres V."/>
            <person name="Duclos A."/>
            <person name="Randazzo S."/>
            <person name="Carcy B."/>
            <person name="Debierre-Grockiego F."/>
            <person name="Delbecq S."/>
            <person name="Moubri-Menage K."/>
            <person name="Shams-Eldin H."/>
            <person name="Usmani-Brown S."/>
            <person name="Bringaud F."/>
            <person name="Wincker P."/>
            <person name="Vivares C.P."/>
            <person name="Schwarz R.T."/>
            <person name="Schetters T.P."/>
            <person name="Krause P.J."/>
            <person name="Gorenflot A."/>
            <person name="Berry V."/>
            <person name="Barbe V."/>
            <person name="Ben Mamoun C."/>
        </authorList>
    </citation>
    <scope>NUCLEOTIDE SEQUENCE [LARGE SCALE GENOMIC DNA]</scope>
    <source>
        <strain evidence="1 2">RI</strain>
    </source>
</reference>
<name>A0A1N6LX96_BABMR</name>
<keyword evidence="2" id="KW-1185">Reference proteome</keyword>
<proteinExistence type="predicted"/>
<evidence type="ECO:0000313" key="1">
    <source>
        <dbReference type="EMBL" id="SIO73495.1"/>
    </source>
</evidence>
<dbReference type="InterPro" id="IPR036322">
    <property type="entry name" value="WD40_repeat_dom_sf"/>
</dbReference>